<protein>
    <recommendedName>
        <fullName evidence="2">WYL domain-containing protein</fullName>
    </recommendedName>
</protein>
<sequence>MPAKNGDHMGNIIIEAIANKKLIEFYYNNCLRIAEPHVYGVTNGVRQVLAYQIGGQSSNGVLPDWRRFDLGQMSKIAILAQTFPGRRPIPSGKHSSWDSRIAIVD</sequence>
<evidence type="ECO:0000313" key="1">
    <source>
        <dbReference type="EMBL" id="BBA39734.1"/>
    </source>
</evidence>
<evidence type="ECO:0008006" key="2">
    <source>
        <dbReference type="Google" id="ProtNLM"/>
    </source>
</evidence>
<dbReference type="EMBL" id="AP018357">
    <property type="protein sequence ID" value="BBA39734.1"/>
    <property type="molecule type" value="Genomic_DNA"/>
</dbReference>
<organism evidence="1">
    <name type="scientific">Burkholderia contaminans</name>
    <dbReference type="NCBI Taxonomy" id="488447"/>
    <lineage>
        <taxon>Bacteria</taxon>
        <taxon>Pseudomonadati</taxon>
        <taxon>Pseudomonadota</taxon>
        <taxon>Betaproteobacteria</taxon>
        <taxon>Burkholderiales</taxon>
        <taxon>Burkholderiaceae</taxon>
        <taxon>Burkholderia</taxon>
        <taxon>Burkholderia cepacia complex</taxon>
    </lineage>
</organism>
<name>A0A250L573_9BURK</name>
<dbReference type="AlphaFoldDB" id="A0A250L573"/>
<reference evidence="1" key="1">
    <citation type="journal article" date="2016" name="Biosci. Biotechnol. Biochem.">
        <title>Bioconversion of AHX to AOH by resting cells of Burkholderia contaminans CH-1.</title>
        <authorList>
            <person name="Choi J.H."/>
            <person name="Kikuchi A."/>
            <person name="Pumkaeo P."/>
            <person name="Hirai H."/>
            <person name="Tokuyama S."/>
            <person name="Kawagishi H."/>
        </authorList>
    </citation>
    <scope>NUCLEOTIDE SEQUENCE</scope>
    <source>
        <strain evidence="1">CH-1</strain>
    </source>
</reference>
<accession>A0A250L573</accession>
<gene>
    <name evidence="1" type="ORF">BCCH1_21570</name>
</gene>
<proteinExistence type="predicted"/>
<reference evidence="1" key="2">
    <citation type="journal article" date="2017" name="Genome Announc.">
        <title>High-Quality Draft Genome Sequence of Burkholderia contaminans CH-1, a Gram-Negative Bacterium That Metabolizes 2-Azahypoxanthine, a Plant Growth-Regulating Compound.</title>
        <authorList>
            <person name="Choi J.-H."/>
            <person name="Sugiura H."/>
            <person name="Moriuchi R."/>
            <person name="Kawagishi H."/>
            <person name="Dohra H."/>
        </authorList>
    </citation>
    <scope>NUCLEOTIDE SEQUENCE</scope>
    <source>
        <strain evidence="1">CH-1</strain>
    </source>
</reference>